<sequence>MTAYITSYTSGVEYLTALFGEILPSKGWVRVRDLEAEKVFELPHGLGFVAFLVAGDVVRVSGFPVFDTEVSVEGQAGAYVSSLPRFVVPAGPVDCWTVVSDRRVAGVVRSDAGVYYSFYAGLIECFGSTRQYPFPCFLGGSGDVDGTYKSAYPFHGGGALYCPKVCCPDGSWQVVGGESVVSYSSFDASQHVSYIFPFNARFRSLGPKVDGSHLLFPALVVSSFFEGSASRDNAPIGSGEKYADDGQWLGYLEGVFVTTQGLPPGSTLAVEGVDYLVVPNVDRASETYLLRLS</sequence>
<dbReference type="RefSeq" id="WP_230697712.1">
    <property type="nucleotide sequence ID" value="NZ_JAINWF010000006.1"/>
</dbReference>
<reference evidence="1" key="1">
    <citation type="submission" date="2021-08" db="EMBL/GenBank/DDBJ databases">
        <title>Isolation and characterization of neutrophilic mixotrophic iron-oxidizing bacteria from deep-sea hydrothermal vents.</title>
        <authorList>
            <person name="He Y."/>
        </authorList>
    </citation>
    <scope>NUCLEOTIDE SEQUENCE</scope>
    <source>
        <strain evidence="1">IOP_13</strain>
    </source>
</reference>
<gene>
    <name evidence="1" type="ORF">K7H17_12225</name>
</gene>
<accession>A0A9X1SPM1</accession>
<dbReference type="AlphaFoldDB" id="A0A9X1SPM1"/>
<keyword evidence="2" id="KW-1185">Reference proteome</keyword>
<comment type="caution">
    <text evidence="1">The sequence shown here is derived from an EMBL/GenBank/DDBJ whole genome shotgun (WGS) entry which is preliminary data.</text>
</comment>
<organism evidence="1 2">
    <name type="scientific">Stutzerimonas kunmingensis</name>
    <dbReference type="NCBI Taxonomy" id="1211807"/>
    <lineage>
        <taxon>Bacteria</taxon>
        <taxon>Pseudomonadati</taxon>
        <taxon>Pseudomonadota</taxon>
        <taxon>Gammaproteobacteria</taxon>
        <taxon>Pseudomonadales</taxon>
        <taxon>Pseudomonadaceae</taxon>
        <taxon>Stutzerimonas</taxon>
    </lineage>
</organism>
<dbReference type="EMBL" id="JAINWF010000006">
    <property type="protein sequence ID" value="MCD1608634.1"/>
    <property type="molecule type" value="Genomic_DNA"/>
</dbReference>
<name>A0A9X1SPM1_9GAMM</name>
<protein>
    <submittedName>
        <fullName evidence="1">Uncharacterized protein</fullName>
    </submittedName>
</protein>
<evidence type="ECO:0000313" key="2">
    <source>
        <dbReference type="Proteomes" id="UP001138989"/>
    </source>
</evidence>
<evidence type="ECO:0000313" key="1">
    <source>
        <dbReference type="EMBL" id="MCD1608634.1"/>
    </source>
</evidence>
<proteinExistence type="predicted"/>
<dbReference type="Proteomes" id="UP001138989">
    <property type="component" value="Unassembled WGS sequence"/>
</dbReference>